<keyword evidence="5" id="KW-0479">Metal-binding</keyword>
<dbReference type="AlphaFoldDB" id="A0A1B6MLT4"/>
<keyword evidence="8" id="KW-0482">Metalloprotease</keyword>
<reference evidence="12" key="1">
    <citation type="submission" date="2015-11" db="EMBL/GenBank/DDBJ databases">
        <title>De novo transcriptome assembly of four potential Pierce s Disease insect vectors from Arizona vineyards.</title>
        <authorList>
            <person name="Tassone E.E."/>
        </authorList>
    </citation>
    <scope>NUCLEOTIDE SEQUENCE</scope>
</reference>
<keyword evidence="9" id="KW-1133">Transmembrane helix</keyword>
<dbReference type="Pfam" id="PF05649">
    <property type="entry name" value="Peptidase_M13_N"/>
    <property type="match status" value="1"/>
</dbReference>
<evidence type="ECO:0000256" key="2">
    <source>
        <dbReference type="ARBA" id="ARBA00004401"/>
    </source>
</evidence>
<comment type="similarity">
    <text evidence="3">Belongs to the peptidase M13 family.</text>
</comment>
<comment type="subcellular location">
    <subcellularLocation>
        <location evidence="2">Cell membrane</location>
        <topology evidence="2">Single-pass type II membrane protein</topology>
    </subcellularLocation>
</comment>
<dbReference type="InterPro" id="IPR008753">
    <property type="entry name" value="Peptidase_M13_N"/>
</dbReference>
<accession>A0A1B6MLT4</accession>
<evidence type="ECO:0000259" key="11">
    <source>
        <dbReference type="Pfam" id="PF05649"/>
    </source>
</evidence>
<dbReference type="PANTHER" id="PTHR11733:SF240">
    <property type="entry name" value="GH14155P-RELATED"/>
    <property type="match status" value="1"/>
</dbReference>
<organism evidence="12">
    <name type="scientific">Graphocephala atropunctata</name>
    <dbReference type="NCBI Taxonomy" id="36148"/>
    <lineage>
        <taxon>Eukaryota</taxon>
        <taxon>Metazoa</taxon>
        <taxon>Ecdysozoa</taxon>
        <taxon>Arthropoda</taxon>
        <taxon>Hexapoda</taxon>
        <taxon>Insecta</taxon>
        <taxon>Pterygota</taxon>
        <taxon>Neoptera</taxon>
        <taxon>Paraneoptera</taxon>
        <taxon>Hemiptera</taxon>
        <taxon>Auchenorrhyncha</taxon>
        <taxon>Membracoidea</taxon>
        <taxon>Cicadellidae</taxon>
        <taxon>Cicadellinae</taxon>
        <taxon>Cicadellini</taxon>
        <taxon>Graphocephala</taxon>
    </lineage>
</organism>
<evidence type="ECO:0000256" key="6">
    <source>
        <dbReference type="ARBA" id="ARBA00022801"/>
    </source>
</evidence>
<keyword evidence="9" id="KW-0812">Transmembrane</keyword>
<dbReference type="GO" id="GO:0004222">
    <property type="term" value="F:metalloendopeptidase activity"/>
    <property type="evidence" value="ECO:0007669"/>
    <property type="project" value="InterPro"/>
</dbReference>
<dbReference type="PANTHER" id="PTHR11733">
    <property type="entry name" value="ZINC METALLOPROTEASE FAMILY M13 NEPRILYSIN-RELATED"/>
    <property type="match status" value="1"/>
</dbReference>
<dbReference type="Pfam" id="PF01431">
    <property type="entry name" value="Peptidase_M13"/>
    <property type="match status" value="1"/>
</dbReference>
<dbReference type="InterPro" id="IPR018497">
    <property type="entry name" value="Peptidase_M13_C"/>
</dbReference>
<evidence type="ECO:0000259" key="10">
    <source>
        <dbReference type="Pfam" id="PF01431"/>
    </source>
</evidence>
<dbReference type="Gene3D" id="1.10.1380.10">
    <property type="entry name" value="Neutral endopeptidase , domain2"/>
    <property type="match status" value="1"/>
</dbReference>
<feature type="transmembrane region" description="Helical" evidence="9">
    <location>
        <begin position="5"/>
        <end position="26"/>
    </location>
</feature>
<sequence>MEKRIIIIVSSAQVISLIVGFFIVIIDEKTCLSDKCQQLSDAIKSYINVEVNPCENFYDFACGNLLTRDESENLENLGIATENYLREKGRVKRLLAETPKLDEPKSFQLVKYLYRSCLEEKVITKVDEAFTLFKDVGGFPSLENDTWDETGWSLIETFRKMRLKGFSANALFKLDNGFNPLDSSLVTLYTLNPEFDVGYELSDDCAECEDIFVKKYVRILTGLNADENTAATDGKDVYSLASRIKNISKLHPDINPFRIMDLRDKVKSASSLSLTYGFINWTEYLEVMLQVKSDSSKDLVVVVANPDYLNKLTPIITESSKRTLANYLIWKHLEDLYSFTTDKRRSSTCFKLIQDYLLIILQAMYVHSYDHFDGERYLAKMFDNIKRQAMSAITKADWMEPEVRQKAETKVKEIDLYLGLLDELDGKLLDEHFESLILTNSFMTSMLNVIKFNTDEEFRSTGKTADKMFWKLDGLHDEPLYHAYESSYFYADNCMWVAPSILQPPVFDKYWPGSVNYGRIGTFLGQEFTHAFDASGREVDKDGRVGVWWDSMTSARFKEKSQCFIDQYSNFSIKVIEGEFEKLPGETEIDVNIADSTGLKITFNAYREYMNGRFLSETKVPGVDYTSDQMFFISMAHYACNKYEEEEDSISAYSQFPPERYRVIGALQNSPEFSEVFSCDSGARMNPVKKCEMW</sequence>
<dbReference type="PRINTS" id="PR00786">
    <property type="entry name" value="NEPRILYSIN"/>
</dbReference>
<keyword evidence="6" id="KW-0378">Hydrolase</keyword>
<gene>
    <name evidence="12" type="ORF">g.143</name>
</gene>
<dbReference type="CDD" id="cd08662">
    <property type="entry name" value="M13"/>
    <property type="match status" value="1"/>
</dbReference>
<dbReference type="GO" id="GO:0016485">
    <property type="term" value="P:protein processing"/>
    <property type="evidence" value="ECO:0007669"/>
    <property type="project" value="TreeGrafter"/>
</dbReference>
<evidence type="ECO:0000256" key="3">
    <source>
        <dbReference type="ARBA" id="ARBA00007357"/>
    </source>
</evidence>
<dbReference type="InterPro" id="IPR000718">
    <property type="entry name" value="Peptidase_M13"/>
</dbReference>
<feature type="domain" description="Peptidase M13 C-terminal" evidence="10">
    <location>
        <begin position="491"/>
        <end position="692"/>
    </location>
</feature>
<evidence type="ECO:0000256" key="5">
    <source>
        <dbReference type="ARBA" id="ARBA00022723"/>
    </source>
</evidence>
<keyword evidence="4" id="KW-0645">Protease</keyword>
<evidence type="ECO:0000256" key="9">
    <source>
        <dbReference type="SAM" id="Phobius"/>
    </source>
</evidence>
<evidence type="ECO:0000256" key="1">
    <source>
        <dbReference type="ARBA" id="ARBA00001947"/>
    </source>
</evidence>
<dbReference type="GO" id="GO:0005886">
    <property type="term" value="C:plasma membrane"/>
    <property type="evidence" value="ECO:0007669"/>
    <property type="project" value="UniProtKB-SubCell"/>
</dbReference>
<dbReference type="GO" id="GO:0046872">
    <property type="term" value="F:metal ion binding"/>
    <property type="evidence" value="ECO:0007669"/>
    <property type="project" value="UniProtKB-KW"/>
</dbReference>
<evidence type="ECO:0000256" key="4">
    <source>
        <dbReference type="ARBA" id="ARBA00022670"/>
    </source>
</evidence>
<evidence type="ECO:0000256" key="8">
    <source>
        <dbReference type="ARBA" id="ARBA00023049"/>
    </source>
</evidence>
<dbReference type="Gene3D" id="3.40.390.10">
    <property type="entry name" value="Collagenase (Catalytic Domain)"/>
    <property type="match status" value="1"/>
</dbReference>
<evidence type="ECO:0000313" key="12">
    <source>
        <dbReference type="EMBL" id="JAT36863.1"/>
    </source>
</evidence>
<protein>
    <recommendedName>
        <fullName evidence="13">Peptidase M13 C-terminal domain-containing protein</fullName>
    </recommendedName>
</protein>
<evidence type="ECO:0000256" key="7">
    <source>
        <dbReference type="ARBA" id="ARBA00022833"/>
    </source>
</evidence>
<dbReference type="InterPro" id="IPR042089">
    <property type="entry name" value="Peptidase_M13_dom_2"/>
</dbReference>
<dbReference type="InterPro" id="IPR024079">
    <property type="entry name" value="MetalloPept_cat_dom_sf"/>
</dbReference>
<comment type="cofactor">
    <cofactor evidence="1">
        <name>Zn(2+)</name>
        <dbReference type="ChEBI" id="CHEBI:29105"/>
    </cofactor>
</comment>
<dbReference type="SUPFAM" id="SSF55486">
    <property type="entry name" value="Metalloproteases ('zincins'), catalytic domain"/>
    <property type="match status" value="1"/>
</dbReference>
<name>A0A1B6MLT4_9HEMI</name>
<keyword evidence="9" id="KW-0472">Membrane</keyword>
<proteinExistence type="inferred from homology"/>
<dbReference type="EMBL" id="GEBQ01003114">
    <property type="protein sequence ID" value="JAT36863.1"/>
    <property type="molecule type" value="Transcribed_RNA"/>
</dbReference>
<feature type="non-terminal residue" evidence="12">
    <location>
        <position position="694"/>
    </location>
</feature>
<keyword evidence="7" id="KW-0862">Zinc</keyword>
<feature type="domain" description="Peptidase M13 N-terminal" evidence="11">
    <location>
        <begin position="53"/>
        <end position="418"/>
    </location>
</feature>
<evidence type="ECO:0008006" key="13">
    <source>
        <dbReference type="Google" id="ProtNLM"/>
    </source>
</evidence>
<dbReference type="PROSITE" id="PS51885">
    <property type="entry name" value="NEPRILYSIN"/>
    <property type="match status" value="1"/>
</dbReference>